<dbReference type="EMBL" id="KV454406">
    <property type="protein sequence ID" value="ODQ68683.1"/>
    <property type="molecule type" value="Genomic_DNA"/>
</dbReference>
<dbReference type="PANTHER" id="PTHR43173">
    <property type="entry name" value="ABC1 FAMILY PROTEIN"/>
    <property type="match status" value="1"/>
</dbReference>
<dbReference type="SUPFAM" id="SSF56112">
    <property type="entry name" value="Protein kinase-like (PK-like)"/>
    <property type="match status" value="1"/>
</dbReference>
<dbReference type="Proteomes" id="UP000095009">
    <property type="component" value="Unassembled WGS sequence"/>
</dbReference>
<name>A0A1E3PTD9_9ASCO</name>
<dbReference type="CDD" id="cd13969">
    <property type="entry name" value="ADCK1-like"/>
    <property type="match status" value="1"/>
</dbReference>
<dbReference type="InterPro" id="IPR045307">
    <property type="entry name" value="ADCK1_dom"/>
</dbReference>
<proteinExistence type="inferred from homology"/>
<feature type="domain" description="ABC1 atypical kinase-like" evidence="2">
    <location>
        <begin position="153"/>
        <end position="407"/>
    </location>
</feature>
<accession>A0A1E3PTD9</accession>
<dbReference type="OrthoDB" id="427480at2759"/>
<dbReference type="PANTHER" id="PTHR43173:SF37">
    <property type="entry name" value="ABC1 FAMILY PROTEIN C10F6.14C"/>
    <property type="match status" value="1"/>
</dbReference>
<reference evidence="3 4" key="1">
    <citation type="journal article" date="2016" name="Proc. Natl. Acad. Sci. U.S.A.">
        <title>Comparative genomics of biotechnologically important yeasts.</title>
        <authorList>
            <person name="Riley R."/>
            <person name="Haridas S."/>
            <person name="Wolfe K.H."/>
            <person name="Lopes M.R."/>
            <person name="Hittinger C.T."/>
            <person name="Goeker M."/>
            <person name="Salamov A.A."/>
            <person name="Wisecaver J.H."/>
            <person name="Long T.M."/>
            <person name="Calvey C.H."/>
            <person name="Aerts A.L."/>
            <person name="Barry K.W."/>
            <person name="Choi C."/>
            <person name="Clum A."/>
            <person name="Coughlan A.Y."/>
            <person name="Deshpande S."/>
            <person name="Douglass A.P."/>
            <person name="Hanson S.J."/>
            <person name="Klenk H.-P."/>
            <person name="LaButti K.M."/>
            <person name="Lapidus A."/>
            <person name="Lindquist E.A."/>
            <person name="Lipzen A.M."/>
            <person name="Meier-Kolthoff J.P."/>
            <person name="Ohm R.A."/>
            <person name="Otillar R.P."/>
            <person name="Pangilinan J.L."/>
            <person name="Peng Y."/>
            <person name="Rokas A."/>
            <person name="Rosa C.A."/>
            <person name="Scheuner C."/>
            <person name="Sibirny A.A."/>
            <person name="Slot J.C."/>
            <person name="Stielow J.B."/>
            <person name="Sun H."/>
            <person name="Kurtzman C.P."/>
            <person name="Blackwell M."/>
            <person name="Grigoriev I.V."/>
            <person name="Jeffries T.W."/>
        </authorList>
    </citation>
    <scope>NUCLEOTIDE SEQUENCE [LARGE SCALE GENOMIC DNA]</scope>
    <source>
        <strain evidence="3 4">DSM 6958</strain>
    </source>
</reference>
<protein>
    <submittedName>
        <fullName evidence="3">ABC1-domain-containing protein</fullName>
    </submittedName>
</protein>
<evidence type="ECO:0000313" key="4">
    <source>
        <dbReference type="Proteomes" id="UP000095009"/>
    </source>
</evidence>
<keyword evidence="4" id="KW-1185">Reference proteome</keyword>
<dbReference type="InterPro" id="IPR011009">
    <property type="entry name" value="Kinase-like_dom_sf"/>
</dbReference>
<evidence type="ECO:0000256" key="1">
    <source>
        <dbReference type="ARBA" id="ARBA00009670"/>
    </source>
</evidence>
<organism evidence="3 4">
    <name type="scientific">Nadsonia fulvescens var. elongata DSM 6958</name>
    <dbReference type="NCBI Taxonomy" id="857566"/>
    <lineage>
        <taxon>Eukaryota</taxon>
        <taxon>Fungi</taxon>
        <taxon>Dikarya</taxon>
        <taxon>Ascomycota</taxon>
        <taxon>Saccharomycotina</taxon>
        <taxon>Dipodascomycetes</taxon>
        <taxon>Dipodascales</taxon>
        <taxon>Dipodascales incertae sedis</taxon>
        <taxon>Nadsonia</taxon>
    </lineage>
</organism>
<comment type="similarity">
    <text evidence="1">Belongs to the protein kinase superfamily. ADCK protein kinase family.</text>
</comment>
<evidence type="ECO:0000259" key="2">
    <source>
        <dbReference type="Pfam" id="PF03109"/>
    </source>
</evidence>
<gene>
    <name evidence="3" type="ORF">NADFUDRAFT_49322</name>
</gene>
<dbReference type="STRING" id="857566.A0A1E3PTD9"/>
<dbReference type="AlphaFoldDB" id="A0A1E3PTD9"/>
<dbReference type="InterPro" id="IPR051130">
    <property type="entry name" value="Mito_struct-func_regulator"/>
</dbReference>
<dbReference type="Pfam" id="PF03109">
    <property type="entry name" value="ABC1"/>
    <property type="match status" value="1"/>
</dbReference>
<sequence>MIYRESVPRIFQQLKPLGLRYRSTAHFDSLKAIDPASLSTRPRAPIKSKWPKRALYITGLVGLGLLGYSYDRYYKGRAFARASRAVYVLLRVAADYKLNYGPHRDIARLHERNADLIYDLLIGNKGLYIKIGQSIAMQASLLPKPYQEKFGQLFDGAPADSYALVEELFKKEFKGRSPEDLFAQFDHHPVASASIAQVHKAQLKDSGQWVAVKVQHPDIAAQMELDLSVYKALMYVYENYLFHMPMYFIADYVAGRLRLETDFRNEIANGERLRACLKQNSTLSDRVHIPLNFPELSTSRVMVSEWIEGVSLSNTAELQNPKHGINLTQSLQTIIELFSNQIFQWGVVHCDPHPGNMIIRPHPTRRGKHQVVLIDHGLYVYENDIFRRQYSELWESMFNLDIKGVERVVSKWGFGEPEMFASMTLLKPYKTTSKNQHPAPKAHMKEESEFEKAQTLKERLKKFLQDTTVIPLELLFLARTIRILQGLNQRFGSRVNRVKIMAKTAAKSLLVTDQASYMTQTKLIWRYLRFRCVVLLSDVGFYTVRLYQKWLGSSNDAGAGMEDILGRHIMEISAEYGLDVDSSKLFEG</sequence>
<evidence type="ECO:0000313" key="3">
    <source>
        <dbReference type="EMBL" id="ODQ68683.1"/>
    </source>
</evidence>
<dbReference type="InterPro" id="IPR004147">
    <property type="entry name" value="ABC1_dom"/>
</dbReference>